<evidence type="ECO:0000313" key="2">
    <source>
        <dbReference type="EMBL" id="SDP90764.1"/>
    </source>
</evidence>
<proteinExistence type="predicted"/>
<sequence>MKYAINNFAKSAPGSRRESGQCGHRLHCAGAARAHVYKIIDRV</sequence>
<dbReference type="RefSeq" id="WP_264080740.1">
    <property type="nucleotide sequence ID" value="NZ_CP028290.1"/>
</dbReference>
<accession>A0A1H0WJ73</accession>
<dbReference type="Proteomes" id="UP000199317">
    <property type="component" value="Unassembled WGS sequence"/>
</dbReference>
<evidence type="ECO:0000256" key="1">
    <source>
        <dbReference type="SAM" id="MobiDB-lite"/>
    </source>
</evidence>
<protein>
    <submittedName>
        <fullName evidence="2">Uncharacterized protein</fullName>
    </submittedName>
</protein>
<dbReference type="AlphaFoldDB" id="A0A1H0WJ73"/>
<gene>
    <name evidence="2" type="ORF">SAMN04489708_14113</name>
</gene>
<feature type="region of interest" description="Disordered" evidence="1">
    <location>
        <begin position="1"/>
        <end position="20"/>
    </location>
</feature>
<name>A0A1H0WJ73_9BURK</name>
<reference evidence="3" key="1">
    <citation type="submission" date="2016-10" db="EMBL/GenBank/DDBJ databases">
        <authorList>
            <person name="Varghese N."/>
            <person name="Submissions S."/>
        </authorList>
    </citation>
    <scope>NUCLEOTIDE SEQUENCE [LARGE SCALE GENOMIC DNA]</scope>
    <source>
        <strain evidence="3">DSM 17101</strain>
    </source>
</reference>
<evidence type="ECO:0000313" key="3">
    <source>
        <dbReference type="Proteomes" id="UP000199317"/>
    </source>
</evidence>
<keyword evidence="3" id="KW-1185">Reference proteome</keyword>
<dbReference type="EMBL" id="FNJL01000041">
    <property type="protein sequence ID" value="SDP90764.1"/>
    <property type="molecule type" value="Genomic_DNA"/>
</dbReference>
<organism evidence="2 3">
    <name type="scientific">Paracidovorax cattleyae</name>
    <dbReference type="NCBI Taxonomy" id="80868"/>
    <lineage>
        <taxon>Bacteria</taxon>
        <taxon>Pseudomonadati</taxon>
        <taxon>Pseudomonadota</taxon>
        <taxon>Betaproteobacteria</taxon>
        <taxon>Burkholderiales</taxon>
        <taxon>Comamonadaceae</taxon>
        <taxon>Paracidovorax</taxon>
    </lineage>
</organism>